<dbReference type="Proteomes" id="UP000606730">
    <property type="component" value="Unassembled WGS sequence"/>
</dbReference>
<dbReference type="GO" id="GO:0003677">
    <property type="term" value="F:DNA binding"/>
    <property type="evidence" value="ECO:0007669"/>
    <property type="project" value="InterPro"/>
</dbReference>
<feature type="compositionally biased region" description="Basic residues" evidence="1">
    <location>
        <begin position="1"/>
        <end position="10"/>
    </location>
</feature>
<evidence type="ECO:0000259" key="2">
    <source>
        <dbReference type="PROSITE" id="PS51737"/>
    </source>
</evidence>
<dbReference type="GO" id="GO:0000150">
    <property type="term" value="F:DNA strand exchange activity"/>
    <property type="evidence" value="ECO:0007669"/>
    <property type="project" value="InterPro"/>
</dbReference>
<reference evidence="3" key="2">
    <citation type="submission" date="2020-09" db="EMBL/GenBank/DDBJ databases">
        <authorList>
            <person name="Sun Q."/>
            <person name="Zhou Y."/>
        </authorList>
    </citation>
    <scope>NUCLEOTIDE SEQUENCE</scope>
    <source>
        <strain evidence="3">CGMCC 1.16012</strain>
    </source>
</reference>
<dbReference type="Pfam" id="PF07508">
    <property type="entry name" value="Recombinase"/>
    <property type="match status" value="1"/>
</dbReference>
<feature type="domain" description="Recombinase" evidence="2">
    <location>
        <begin position="174"/>
        <end position="312"/>
    </location>
</feature>
<dbReference type="InterPro" id="IPR050639">
    <property type="entry name" value="SSR_resolvase"/>
</dbReference>
<keyword evidence="4" id="KW-1185">Reference proteome</keyword>
<dbReference type="SMART" id="SM00857">
    <property type="entry name" value="Resolvase"/>
    <property type="match status" value="1"/>
</dbReference>
<comment type="caution">
    <text evidence="3">The sequence shown here is derived from an EMBL/GenBank/DDBJ whole genome shotgun (WGS) entry which is preliminary data.</text>
</comment>
<dbReference type="RefSeq" id="WP_095593899.1">
    <property type="nucleotide sequence ID" value="NZ_BMKN01000003.1"/>
</dbReference>
<dbReference type="InterPro" id="IPR036162">
    <property type="entry name" value="Resolvase-like_N_sf"/>
</dbReference>
<dbReference type="InterPro" id="IPR006119">
    <property type="entry name" value="Resolv_N"/>
</dbReference>
<dbReference type="SUPFAM" id="SSF53041">
    <property type="entry name" value="Resolvase-like"/>
    <property type="match status" value="1"/>
</dbReference>
<accession>A0A917AP46</accession>
<evidence type="ECO:0000256" key="1">
    <source>
        <dbReference type="SAM" id="MobiDB-lite"/>
    </source>
</evidence>
<dbReference type="EMBL" id="BMKN01000003">
    <property type="protein sequence ID" value="GGE62973.1"/>
    <property type="molecule type" value="Genomic_DNA"/>
</dbReference>
<dbReference type="PROSITE" id="PS51737">
    <property type="entry name" value="RECOMBINASE_DNA_BIND"/>
    <property type="match status" value="1"/>
</dbReference>
<proteinExistence type="predicted"/>
<name>A0A917AP46_9RHOB</name>
<dbReference type="AlphaFoldDB" id="A0A917AP46"/>
<evidence type="ECO:0000313" key="3">
    <source>
        <dbReference type="EMBL" id="GGE62973.1"/>
    </source>
</evidence>
<dbReference type="PANTHER" id="PTHR30461">
    <property type="entry name" value="DNA-INVERTASE FROM LAMBDOID PROPHAGE"/>
    <property type="match status" value="1"/>
</dbReference>
<evidence type="ECO:0000313" key="4">
    <source>
        <dbReference type="Proteomes" id="UP000606730"/>
    </source>
</evidence>
<protein>
    <recommendedName>
        <fullName evidence="2">Recombinase domain-containing protein</fullName>
    </recommendedName>
</protein>
<dbReference type="OrthoDB" id="7277848at2"/>
<organism evidence="3 4">
    <name type="scientific">Actibacterium pelagium</name>
    <dbReference type="NCBI Taxonomy" id="2029103"/>
    <lineage>
        <taxon>Bacteria</taxon>
        <taxon>Pseudomonadati</taxon>
        <taxon>Pseudomonadota</taxon>
        <taxon>Alphaproteobacteria</taxon>
        <taxon>Rhodobacterales</taxon>
        <taxon>Roseobacteraceae</taxon>
        <taxon>Actibacterium</taxon>
    </lineage>
</organism>
<feature type="region of interest" description="Disordered" evidence="1">
    <location>
        <begin position="1"/>
        <end position="23"/>
    </location>
</feature>
<dbReference type="InterPro" id="IPR038109">
    <property type="entry name" value="DNA_bind_recomb_sf"/>
</dbReference>
<dbReference type="Pfam" id="PF00239">
    <property type="entry name" value="Resolvase"/>
    <property type="match status" value="1"/>
</dbReference>
<dbReference type="Gene3D" id="3.40.50.1390">
    <property type="entry name" value="Resolvase, N-terminal catalytic domain"/>
    <property type="match status" value="1"/>
</dbReference>
<dbReference type="InterPro" id="IPR011109">
    <property type="entry name" value="DNA_bind_recombinase_dom"/>
</dbReference>
<gene>
    <name evidence="3" type="ORF">GCM10011517_33350</name>
</gene>
<reference evidence="3" key="1">
    <citation type="journal article" date="2014" name="Int. J. Syst. Evol. Microbiol.">
        <title>Complete genome sequence of Corynebacterium casei LMG S-19264T (=DSM 44701T), isolated from a smear-ripened cheese.</title>
        <authorList>
            <consortium name="US DOE Joint Genome Institute (JGI-PGF)"/>
            <person name="Walter F."/>
            <person name="Albersmeier A."/>
            <person name="Kalinowski J."/>
            <person name="Ruckert C."/>
        </authorList>
    </citation>
    <scope>NUCLEOTIDE SEQUENCE</scope>
    <source>
        <strain evidence="3">CGMCC 1.16012</strain>
    </source>
</reference>
<dbReference type="PANTHER" id="PTHR30461:SF23">
    <property type="entry name" value="DNA RECOMBINASE-RELATED"/>
    <property type="match status" value="1"/>
</dbReference>
<sequence>MSQPNRKARRAAGATTSDTKPQNPKAVLYARYSTKVQNEMSCEDQLALAREAAARLDMEVAGEFSDAAMSGRSLLGNRPGICAMKDRVTRGDISAVIVEGIERIGRRAADVSTLSDWFESRGVELYAAHGGKFDWKLMPFHAAIAEFQSREIADKTRRGQTGTTKRGRVAAGLGYGYRVIPCEKGLNREIILEEAAVVRRIFANYASGLSPRKIAARLNAEGVPSPTGGKWNDSTIRGNAKKRDGMLRNEAYVGAIVYGRNQFSYDPDTGRRISRPTSEAHRIVFGEAPELAIIDDDVWNAVQERLEVTHATFAGKTAPLNQSHRARYLLNGIVKCGC</sequence>
<dbReference type="Gene3D" id="3.90.1750.20">
    <property type="entry name" value="Putative Large Serine Recombinase, Chain B, Domain 2"/>
    <property type="match status" value="1"/>
</dbReference>
<dbReference type="CDD" id="cd00338">
    <property type="entry name" value="Ser_Recombinase"/>
    <property type="match status" value="1"/>
</dbReference>